<dbReference type="InParanoid" id="A0A1Z5SLN3"/>
<evidence type="ECO:0000313" key="1">
    <source>
        <dbReference type="EMBL" id="OTA18790.1"/>
    </source>
</evidence>
<dbReference type="VEuPathDB" id="FungiDB:BTJ68_15276"/>
<comment type="caution">
    <text evidence="1">The sequence shown here is derived from an EMBL/GenBank/DDBJ whole genome shotgun (WGS) entry which is preliminary data.</text>
</comment>
<dbReference type="Proteomes" id="UP000194280">
    <property type="component" value="Unassembled WGS sequence"/>
</dbReference>
<name>A0A1Z5SLN3_HORWE</name>
<dbReference type="EMBL" id="MUNK01000479">
    <property type="protein sequence ID" value="OTA18790.1"/>
    <property type="molecule type" value="Genomic_DNA"/>
</dbReference>
<organism evidence="1 2">
    <name type="scientific">Hortaea werneckii EXF-2000</name>
    <dbReference type="NCBI Taxonomy" id="1157616"/>
    <lineage>
        <taxon>Eukaryota</taxon>
        <taxon>Fungi</taxon>
        <taxon>Dikarya</taxon>
        <taxon>Ascomycota</taxon>
        <taxon>Pezizomycotina</taxon>
        <taxon>Dothideomycetes</taxon>
        <taxon>Dothideomycetidae</taxon>
        <taxon>Mycosphaerellales</taxon>
        <taxon>Teratosphaeriaceae</taxon>
        <taxon>Hortaea</taxon>
    </lineage>
</organism>
<reference evidence="1 2" key="1">
    <citation type="submission" date="2017-01" db="EMBL/GenBank/DDBJ databases">
        <title>The recent genome duplication of the halophilic yeast Hortaea werneckii: insights from long-read sequencing.</title>
        <authorList>
            <person name="Sinha S."/>
            <person name="Flibotte S."/>
            <person name="Neira M."/>
            <person name="Lenassi M."/>
            <person name="Gostincar C."/>
            <person name="Stajich J.E."/>
            <person name="Nislow C.E."/>
        </authorList>
    </citation>
    <scope>NUCLEOTIDE SEQUENCE [LARGE SCALE GENOMIC DNA]</scope>
    <source>
        <strain evidence="1 2">EXF-2000</strain>
    </source>
</reference>
<dbReference type="STRING" id="1157616.A0A1Z5SLN3"/>
<dbReference type="OrthoDB" id="10005898at2759"/>
<accession>A0A1Z5SLN3</accession>
<dbReference type="AlphaFoldDB" id="A0A1Z5SLN3"/>
<proteinExistence type="predicted"/>
<gene>
    <name evidence="1" type="ORF">BTJ68_15276</name>
</gene>
<feature type="non-terminal residue" evidence="1">
    <location>
        <position position="1"/>
    </location>
</feature>
<protein>
    <submittedName>
        <fullName evidence="1">Uncharacterized protein</fullName>
    </submittedName>
</protein>
<keyword evidence="2" id="KW-1185">Reference proteome</keyword>
<sequence length="231" mass="25304">LLAAPGGLSTFLSTFNYTLYLLTYASAKSAPLQAKLYQLFTRSPTTTAVDATTHLAALGGLLSSTRTTLRLFGLFPLYAWLRQLMQGPKPGDDSNVAVLTDAKALPMSWSQRWHLPASSGKAPTANIYLWSYRAWLGGVLCDFVRLFRTAQLERQKRAERSVTTDFATREHDEKADQAWWKEMVVPLSWTPMALHFAIGEGGLPGWNLGAMGACGAFAGLGKIADMWAKTA</sequence>
<evidence type="ECO:0000313" key="2">
    <source>
        <dbReference type="Proteomes" id="UP000194280"/>
    </source>
</evidence>